<sequence>MTTRKPTSKTASKAAQPKAQAAEEKAQPQGQDTQAAPVQDEATQTKDAATQESATNAPAKDGPSQGEAIQVDAKTAAKDPKDSRTPGEIPAVFVRTRKRYGSRRRAGFRFTREGHGIALSALTDEQLEQLHADPTLEVEECTFPAEDDGEPEA</sequence>
<dbReference type="AlphaFoldDB" id="A0A7W5EUP2"/>
<feature type="domain" description="Mu-like prophage FluMu N-terminal" evidence="2">
    <location>
        <begin position="104"/>
        <end position="140"/>
    </location>
</feature>
<feature type="compositionally biased region" description="Polar residues" evidence="1">
    <location>
        <begin position="30"/>
        <end position="56"/>
    </location>
</feature>
<protein>
    <recommendedName>
        <fullName evidence="2">Mu-like prophage FluMu N-terminal domain-containing protein</fullName>
    </recommendedName>
</protein>
<accession>A0A7W5EUP2</accession>
<dbReference type="Pfam" id="PF17891">
    <property type="entry name" value="FluMu_N"/>
    <property type="match status" value="1"/>
</dbReference>
<feature type="compositionally biased region" description="Low complexity" evidence="1">
    <location>
        <begin position="8"/>
        <end position="20"/>
    </location>
</feature>
<organism evidence="3 4">
    <name type="scientific">Halomonas stenophila</name>
    <dbReference type="NCBI Taxonomy" id="795312"/>
    <lineage>
        <taxon>Bacteria</taxon>
        <taxon>Pseudomonadati</taxon>
        <taxon>Pseudomonadota</taxon>
        <taxon>Gammaproteobacteria</taxon>
        <taxon>Oceanospirillales</taxon>
        <taxon>Halomonadaceae</taxon>
        <taxon>Halomonas</taxon>
    </lineage>
</organism>
<proteinExistence type="predicted"/>
<dbReference type="Gene3D" id="3.40.5.80">
    <property type="match status" value="1"/>
</dbReference>
<evidence type="ECO:0000259" key="2">
    <source>
        <dbReference type="Pfam" id="PF17891"/>
    </source>
</evidence>
<feature type="compositionally biased region" description="Basic and acidic residues" evidence="1">
    <location>
        <begin position="75"/>
        <end position="85"/>
    </location>
</feature>
<dbReference type="Proteomes" id="UP000518892">
    <property type="component" value="Unassembled WGS sequence"/>
</dbReference>
<feature type="region of interest" description="Disordered" evidence="1">
    <location>
        <begin position="1"/>
        <end position="92"/>
    </location>
</feature>
<evidence type="ECO:0000313" key="4">
    <source>
        <dbReference type="Proteomes" id="UP000518892"/>
    </source>
</evidence>
<dbReference type="SUPFAM" id="SSF160059">
    <property type="entry name" value="PriA/YqbF domain"/>
    <property type="match status" value="1"/>
</dbReference>
<gene>
    <name evidence="3" type="ORF">FHR97_002567</name>
</gene>
<evidence type="ECO:0000313" key="3">
    <source>
        <dbReference type="EMBL" id="MBB3231708.1"/>
    </source>
</evidence>
<name>A0A7W5EUP2_9GAMM</name>
<dbReference type="EMBL" id="JACHXR010000007">
    <property type="protein sequence ID" value="MBB3231708.1"/>
    <property type="molecule type" value="Genomic_DNA"/>
</dbReference>
<dbReference type="InterPro" id="IPR041227">
    <property type="entry name" value="FluMu_N"/>
</dbReference>
<comment type="caution">
    <text evidence="3">The sequence shown here is derived from an EMBL/GenBank/DDBJ whole genome shotgun (WGS) entry which is preliminary data.</text>
</comment>
<keyword evidence="4" id="KW-1185">Reference proteome</keyword>
<evidence type="ECO:0000256" key="1">
    <source>
        <dbReference type="SAM" id="MobiDB-lite"/>
    </source>
</evidence>
<reference evidence="3 4" key="1">
    <citation type="submission" date="2020-08" db="EMBL/GenBank/DDBJ databases">
        <title>Genomic Encyclopedia of Type Strains, Phase III (KMG-III): the genomes of soil and plant-associated and newly described type strains.</title>
        <authorList>
            <person name="Whitman W."/>
        </authorList>
    </citation>
    <scope>NUCLEOTIDE SEQUENCE [LARGE SCALE GENOMIC DNA]</scope>
    <source>
        <strain evidence="3 4">CECT 7744</strain>
    </source>
</reference>
<dbReference type="RefSeq" id="WP_183384185.1">
    <property type="nucleotide sequence ID" value="NZ_JACHXR010000007.1"/>
</dbReference>